<dbReference type="KEGG" id="cput:CONPUDRAFT_167101"/>
<dbReference type="AlphaFoldDB" id="A0A5M3ML93"/>
<dbReference type="RefSeq" id="XP_007770994.1">
    <property type="nucleotide sequence ID" value="XM_007772804.1"/>
</dbReference>
<evidence type="ECO:0000313" key="2">
    <source>
        <dbReference type="EMBL" id="EIW79341.1"/>
    </source>
</evidence>
<organism evidence="2 3">
    <name type="scientific">Coniophora puteana (strain RWD-64-598)</name>
    <name type="common">Brown rot fungus</name>
    <dbReference type="NCBI Taxonomy" id="741705"/>
    <lineage>
        <taxon>Eukaryota</taxon>
        <taxon>Fungi</taxon>
        <taxon>Dikarya</taxon>
        <taxon>Basidiomycota</taxon>
        <taxon>Agaricomycotina</taxon>
        <taxon>Agaricomycetes</taxon>
        <taxon>Agaricomycetidae</taxon>
        <taxon>Boletales</taxon>
        <taxon>Coniophorineae</taxon>
        <taxon>Coniophoraceae</taxon>
        <taxon>Coniophora</taxon>
    </lineage>
</organism>
<comment type="caution">
    <text evidence="2">The sequence shown here is derived from an EMBL/GenBank/DDBJ whole genome shotgun (WGS) entry which is preliminary data.</text>
</comment>
<feature type="region of interest" description="Disordered" evidence="1">
    <location>
        <begin position="97"/>
        <end position="187"/>
    </location>
</feature>
<dbReference type="EMBL" id="JH711581">
    <property type="protein sequence ID" value="EIW79341.1"/>
    <property type="molecule type" value="Genomic_DNA"/>
</dbReference>
<evidence type="ECO:0000256" key="1">
    <source>
        <dbReference type="SAM" id="MobiDB-lite"/>
    </source>
</evidence>
<dbReference type="OMA" id="HAHSTTE"/>
<reference evidence="3" key="1">
    <citation type="journal article" date="2012" name="Science">
        <title>The Paleozoic origin of enzymatic lignin decomposition reconstructed from 31 fungal genomes.</title>
        <authorList>
            <person name="Floudas D."/>
            <person name="Binder M."/>
            <person name="Riley R."/>
            <person name="Barry K."/>
            <person name="Blanchette R.A."/>
            <person name="Henrissat B."/>
            <person name="Martinez A.T."/>
            <person name="Otillar R."/>
            <person name="Spatafora J.W."/>
            <person name="Yadav J.S."/>
            <person name="Aerts A."/>
            <person name="Benoit I."/>
            <person name="Boyd A."/>
            <person name="Carlson A."/>
            <person name="Copeland A."/>
            <person name="Coutinho P.M."/>
            <person name="de Vries R.P."/>
            <person name="Ferreira P."/>
            <person name="Findley K."/>
            <person name="Foster B."/>
            <person name="Gaskell J."/>
            <person name="Glotzer D."/>
            <person name="Gorecki P."/>
            <person name="Heitman J."/>
            <person name="Hesse C."/>
            <person name="Hori C."/>
            <person name="Igarashi K."/>
            <person name="Jurgens J.A."/>
            <person name="Kallen N."/>
            <person name="Kersten P."/>
            <person name="Kohler A."/>
            <person name="Kuees U."/>
            <person name="Kumar T.K.A."/>
            <person name="Kuo A."/>
            <person name="LaButti K."/>
            <person name="Larrondo L.F."/>
            <person name="Lindquist E."/>
            <person name="Ling A."/>
            <person name="Lombard V."/>
            <person name="Lucas S."/>
            <person name="Lundell T."/>
            <person name="Martin R."/>
            <person name="McLaughlin D.J."/>
            <person name="Morgenstern I."/>
            <person name="Morin E."/>
            <person name="Murat C."/>
            <person name="Nagy L.G."/>
            <person name="Nolan M."/>
            <person name="Ohm R.A."/>
            <person name="Patyshakuliyeva A."/>
            <person name="Rokas A."/>
            <person name="Ruiz-Duenas F.J."/>
            <person name="Sabat G."/>
            <person name="Salamov A."/>
            <person name="Samejima M."/>
            <person name="Schmutz J."/>
            <person name="Slot J.C."/>
            <person name="St John F."/>
            <person name="Stenlid J."/>
            <person name="Sun H."/>
            <person name="Sun S."/>
            <person name="Syed K."/>
            <person name="Tsang A."/>
            <person name="Wiebenga A."/>
            <person name="Young D."/>
            <person name="Pisabarro A."/>
            <person name="Eastwood D.C."/>
            <person name="Martin F."/>
            <person name="Cullen D."/>
            <person name="Grigoriev I.V."/>
            <person name="Hibbett D.S."/>
        </authorList>
    </citation>
    <scope>NUCLEOTIDE SEQUENCE [LARGE SCALE GENOMIC DNA]</scope>
    <source>
        <strain evidence="3">RWD-64-598 SS2</strain>
    </source>
</reference>
<gene>
    <name evidence="2" type="ORF">CONPUDRAFT_167101</name>
</gene>
<feature type="compositionally biased region" description="Low complexity" evidence="1">
    <location>
        <begin position="1"/>
        <end position="20"/>
    </location>
</feature>
<keyword evidence="3" id="KW-1185">Reference proteome</keyword>
<dbReference type="Proteomes" id="UP000053558">
    <property type="component" value="Unassembled WGS sequence"/>
</dbReference>
<accession>A0A5M3ML93</accession>
<name>A0A5M3ML93_CONPW</name>
<feature type="region of interest" description="Disordered" evidence="1">
    <location>
        <begin position="203"/>
        <end position="224"/>
    </location>
</feature>
<dbReference type="GeneID" id="19205700"/>
<feature type="compositionally biased region" description="Low complexity" evidence="1">
    <location>
        <begin position="203"/>
        <end position="220"/>
    </location>
</feature>
<feature type="compositionally biased region" description="Low complexity" evidence="1">
    <location>
        <begin position="164"/>
        <end position="180"/>
    </location>
</feature>
<feature type="region of interest" description="Disordered" evidence="1">
    <location>
        <begin position="1"/>
        <end position="79"/>
    </location>
</feature>
<protein>
    <submittedName>
        <fullName evidence="2">Uncharacterized protein</fullName>
    </submittedName>
</protein>
<proteinExistence type="predicted"/>
<evidence type="ECO:0000313" key="3">
    <source>
        <dbReference type="Proteomes" id="UP000053558"/>
    </source>
</evidence>
<sequence>MSAFASSSSSSSSDGSAWHSGPQPSSSASRFLYSMRRSLGHVSPKKRHQSEDLRSMYSTSAERSFHPPPPSYRYGAQSTSVSIPTVEQIAMGLHISRTPHLRPSGSPHQRHSAPSIPSRHAHAHETAYRPHPIPLPPPPSRSSLKKTSTNGVISTPPKAAAMLGASPSTSTIGSTGPATPVSARSSRLKMRMSKFIFGYRQSGSSTNVSSLVSSGSEGMSAVPPRKAVRFSTSVITLGDGVEP</sequence>
<dbReference type="OrthoDB" id="3265692at2759"/>
<feature type="compositionally biased region" description="Pro residues" evidence="1">
    <location>
        <begin position="131"/>
        <end position="140"/>
    </location>
</feature>